<keyword evidence="1" id="KW-0732">Signal</keyword>
<organism evidence="2 3">
    <name type="scientific">Agrilus planipennis</name>
    <name type="common">Emerald ash borer</name>
    <name type="synonym">Agrilus marcopoli</name>
    <dbReference type="NCBI Taxonomy" id="224129"/>
    <lineage>
        <taxon>Eukaryota</taxon>
        <taxon>Metazoa</taxon>
        <taxon>Ecdysozoa</taxon>
        <taxon>Arthropoda</taxon>
        <taxon>Hexapoda</taxon>
        <taxon>Insecta</taxon>
        <taxon>Pterygota</taxon>
        <taxon>Neoptera</taxon>
        <taxon>Endopterygota</taxon>
        <taxon>Coleoptera</taxon>
        <taxon>Polyphaga</taxon>
        <taxon>Elateriformia</taxon>
        <taxon>Buprestoidea</taxon>
        <taxon>Buprestidae</taxon>
        <taxon>Agrilinae</taxon>
        <taxon>Agrilus</taxon>
    </lineage>
</organism>
<dbReference type="GeneID" id="108737318"/>
<dbReference type="RefSeq" id="XP_018325605.1">
    <property type="nucleotide sequence ID" value="XM_018470103.1"/>
</dbReference>
<proteinExistence type="predicted"/>
<feature type="signal peptide" evidence="1">
    <location>
        <begin position="1"/>
        <end position="21"/>
    </location>
</feature>
<protein>
    <submittedName>
        <fullName evidence="3">Uncharacterized protein LOC108737318</fullName>
    </submittedName>
</protein>
<accession>A0A1W4WZW0</accession>
<dbReference type="KEGG" id="apln:108737318"/>
<evidence type="ECO:0000256" key="1">
    <source>
        <dbReference type="SAM" id="SignalP"/>
    </source>
</evidence>
<sequence>MRSLVVLYLSIFCLLGVICRGADRNVVMLLKKNDVKVPFWVSRGRRNCLQGVGCHEQGWLNIGSCATTSCFKRAVAVTQDELGPFWANRGKKDKIYRQEPLYVQEPKWIVTAKDYDTDTDYMNQLFFITRGKKVEAFSKKDESHTAIPNDMRDRRYVNDDDDAPFQAARGKKTKNQLKFI</sequence>
<dbReference type="OrthoDB" id="5219169at2759"/>
<evidence type="ECO:0000313" key="2">
    <source>
        <dbReference type="Proteomes" id="UP000192223"/>
    </source>
</evidence>
<reference evidence="3" key="1">
    <citation type="submission" date="2025-08" db="UniProtKB">
        <authorList>
            <consortium name="RefSeq"/>
        </authorList>
    </citation>
    <scope>IDENTIFICATION</scope>
    <source>
        <tissue evidence="3">Entire body</tissue>
    </source>
</reference>
<dbReference type="Proteomes" id="UP000192223">
    <property type="component" value="Unplaced"/>
</dbReference>
<feature type="chain" id="PRO_5010693522" evidence="1">
    <location>
        <begin position="22"/>
        <end position="180"/>
    </location>
</feature>
<gene>
    <name evidence="3" type="primary">LOC108737318</name>
</gene>
<keyword evidence="2" id="KW-1185">Reference proteome</keyword>
<dbReference type="InParanoid" id="A0A1W4WZW0"/>
<dbReference type="AlphaFoldDB" id="A0A1W4WZW0"/>
<name>A0A1W4WZW0_AGRPL</name>
<evidence type="ECO:0000313" key="3">
    <source>
        <dbReference type="RefSeq" id="XP_018325605.1"/>
    </source>
</evidence>